<reference evidence="2 3" key="1">
    <citation type="submission" date="2019-08" db="EMBL/GenBank/DDBJ databases">
        <authorList>
            <person name="Peeters C."/>
        </authorList>
    </citation>
    <scope>NUCLEOTIDE SEQUENCE [LARGE SCALE GENOMIC DNA]</scope>
    <source>
        <strain evidence="2 3">LMG 31012</strain>
    </source>
</reference>
<dbReference type="InterPro" id="IPR016181">
    <property type="entry name" value="Acyl_CoA_acyltransferase"/>
</dbReference>
<dbReference type="PANTHER" id="PTHR47237">
    <property type="entry name" value="SLL0310 PROTEIN"/>
    <property type="match status" value="1"/>
</dbReference>
<dbReference type="EMBL" id="CABPSH010000001">
    <property type="protein sequence ID" value="VVD70526.1"/>
    <property type="molecule type" value="Genomic_DNA"/>
</dbReference>
<proteinExistence type="predicted"/>
<keyword evidence="2" id="KW-0808">Transferase</keyword>
<dbReference type="Gene3D" id="3.40.630.30">
    <property type="match status" value="1"/>
</dbReference>
<dbReference type="SUPFAM" id="SSF55729">
    <property type="entry name" value="Acyl-CoA N-acyltransferases (Nat)"/>
    <property type="match status" value="1"/>
</dbReference>
<sequence length="287" mass="31162">MNDRKANSGIRYRRMMADDLPAAHKLSLSTLWPHRLEDWKFVHELGEGIVAEGESGIIGTIMCWLHGSNYASLGMTIVSPDHRHQGIAKELVSRILEEIGNRTVMLNTTANGVPLFERFGFVQSGWAHRHQGSVFRTPFVPLGPGERIRPTSPRDEAALANMANRSTGVPGATVIKHLLTVGDAVAIDRYGELIAFAALRKFGLGYVIGPVVAPDAERAKALIAHWAGTHAGSFVRVDVPGSSGLSPWLIEMGLVQVDETVTSMVRGEPPRPEPAVTRFALLSHSLG</sequence>
<evidence type="ECO:0000259" key="1">
    <source>
        <dbReference type="PROSITE" id="PS51186"/>
    </source>
</evidence>
<dbReference type="InterPro" id="IPR052729">
    <property type="entry name" value="Acyl/Acetyltrans_Enzymes"/>
</dbReference>
<name>A0A5E4S448_9BURK</name>
<dbReference type="InterPro" id="IPR041496">
    <property type="entry name" value="YitH/HolE_GNAT"/>
</dbReference>
<organism evidence="2 3">
    <name type="scientific">Pandoraea eparura</name>
    <dbReference type="NCBI Taxonomy" id="2508291"/>
    <lineage>
        <taxon>Bacteria</taxon>
        <taxon>Pseudomonadati</taxon>
        <taxon>Pseudomonadota</taxon>
        <taxon>Betaproteobacteria</taxon>
        <taxon>Burkholderiales</taxon>
        <taxon>Burkholderiaceae</taxon>
        <taxon>Pandoraea</taxon>
    </lineage>
</organism>
<dbReference type="AlphaFoldDB" id="A0A5E4S448"/>
<dbReference type="PROSITE" id="PS51186">
    <property type="entry name" value="GNAT"/>
    <property type="match status" value="1"/>
</dbReference>
<keyword evidence="3" id="KW-1185">Reference proteome</keyword>
<dbReference type="Proteomes" id="UP000400981">
    <property type="component" value="Unassembled WGS sequence"/>
</dbReference>
<dbReference type="GO" id="GO:0016747">
    <property type="term" value="F:acyltransferase activity, transferring groups other than amino-acyl groups"/>
    <property type="evidence" value="ECO:0007669"/>
    <property type="project" value="InterPro"/>
</dbReference>
<dbReference type="Pfam" id="PF13508">
    <property type="entry name" value="Acetyltransf_7"/>
    <property type="match status" value="1"/>
</dbReference>
<dbReference type="Gene3D" id="3.40.630.90">
    <property type="match status" value="1"/>
</dbReference>
<feature type="domain" description="N-acetyltransferase" evidence="1">
    <location>
        <begin position="10"/>
        <end position="141"/>
    </location>
</feature>
<evidence type="ECO:0000313" key="3">
    <source>
        <dbReference type="Proteomes" id="UP000400981"/>
    </source>
</evidence>
<accession>A0A5E4S448</accession>
<evidence type="ECO:0000313" key="2">
    <source>
        <dbReference type="EMBL" id="VVD70526.1"/>
    </source>
</evidence>
<dbReference type="InterPro" id="IPR000182">
    <property type="entry name" value="GNAT_dom"/>
</dbReference>
<dbReference type="RefSeq" id="WP_246171111.1">
    <property type="nucleotide sequence ID" value="NZ_CABPSH010000001.1"/>
</dbReference>
<protein>
    <submittedName>
        <fullName evidence="2">N-acetyltransferase GCN5</fullName>
    </submittedName>
</protein>
<dbReference type="PANTHER" id="PTHR47237:SF2">
    <property type="entry name" value="BLL4206 PROTEIN"/>
    <property type="match status" value="1"/>
</dbReference>
<dbReference type="Pfam" id="PF18014">
    <property type="entry name" value="Acetyltransf_18"/>
    <property type="match status" value="1"/>
</dbReference>
<gene>
    <name evidence="2" type="ORF">PEP31012_00577</name>
</gene>
<dbReference type="CDD" id="cd04301">
    <property type="entry name" value="NAT_SF"/>
    <property type="match status" value="1"/>
</dbReference>